<feature type="domain" description="Polysaccharide lyase family 8 central" evidence="6">
    <location>
        <begin position="400"/>
        <end position="683"/>
    </location>
</feature>
<proteinExistence type="inferred from homology"/>
<evidence type="ECO:0000256" key="1">
    <source>
        <dbReference type="ARBA" id="ARBA00006699"/>
    </source>
</evidence>
<feature type="active site" evidence="4">
    <location>
        <position position="263"/>
    </location>
</feature>
<dbReference type="RefSeq" id="WP_046723915.1">
    <property type="nucleotide sequence ID" value="NZ_CP009922.3"/>
</dbReference>
<dbReference type="EMBL" id="CP009922">
    <property type="protein sequence ID" value="AKG43808.1"/>
    <property type="molecule type" value="Genomic_DNA"/>
</dbReference>
<evidence type="ECO:0000259" key="8">
    <source>
        <dbReference type="Pfam" id="PF08124"/>
    </source>
</evidence>
<dbReference type="InterPro" id="IPR006311">
    <property type="entry name" value="TAT_signal"/>
</dbReference>
<dbReference type="PROSITE" id="PS51318">
    <property type="entry name" value="TAT"/>
    <property type="match status" value="1"/>
</dbReference>
<dbReference type="PANTHER" id="PTHR38481">
    <property type="entry name" value="HYALURONATE LYASE"/>
    <property type="match status" value="1"/>
</dbReference>
<dbReference type="InterPro" id="IPR004103">
    <property type="entry name" value="Lyase_8_C"/>
</dbReference>
<organism evidence="9 10">
    <name type="scientific">Streptomyces xiamenensis</name>
    <dbReference type="NCBI Taxonomy" id="408015"/>
    <lineage>
        <taxon>Bacteria</taxon>
        <taxon>Bacillati</taxon>
        <taxon>Actinomycetota</taxon>
        <taxon>Actinomycetes</taxon>
        <taxon>Kitasatosporales</taxon>
        <taxon>Streptomycetaceae</taxon>
        <taxon>Streptomyces</taxon>
    </lineage>
</organism>
<dbReference type="InterPro" id="IPR011013">
    <property type="entry name" value="Gal_mutarotase_sf_dom"/>
</dbReference>
<dbReference type="Pfam" id="PF02884">
    <property type="entry name" value="Lyase_8_C"/>
    <property type="match status" value="1"/>
</dbReference>
<feature type="active site" evidence="4">
    <location>
        <position position="254"/>
    </location>
</feature>
<dbReference type="AlphaFoldDB" id="A0A0F7FTV0"/>
<dbReference type="Pfam" id="PF02278">
    <property type="entry name" value="Lyase_8"/>
    <property type="match status" value="1"/>
</dbReference>
<protein>
    <submittedName>
        <fullName evidence="9">Polysaccharide lyase 8 alpha-helical</fullName>
    </submittedName>
</protein>
<dbReference type="PATRIC" id="fig|408015.6.peg.2462"/>
<feature type="chain" id="PRO_5038419495" evidence="5">
    <location>
        <begin position="25"/>
        <end position="809"/>
    </location>
</feature>
<feature type="domain" description="Polysaccharide lyase family 8 C-terminal" evidence="7">
    <location>
        <begin position="697"/>
        <end position="764"/>
    </location>
</feature>
<dbReference type="InterPro" id="IPR011071">
    <property type="entry name" value="Lyase_8-like_C"/>
</dbReference>
<evidence type="ECO:0000313" key="10">
    <source>
        <dbReference type="Proteomes" id="UP000034034"/>
    </source>
</evidence>
<dbReference type="GO" id="GO:0030246">
    <property type="term" value="F:carbohydrate binding"/>
    <property type="evidence" value="ECO:0007669"/>
    <property type="project" value="InterPro"/>
</dbReference>
<dbReference type="PANTHER" id="PTHR38481:SF1">
    <property type="entry name" value="HYALURONATE LYASE"/>
    <property type="match status" value="1"/>
</dbReference>
<dbReference type="SUPFAM" id="SSF49863">
    <property type="entry name" value="Hyaluronate lyase-like, C-terminal domain"/>
    <property type="match status" value="1"/>
</dbReference>
<evidence type="ECO:0000256" key="4">
    <source>
        <dbReference type="PIRSR" id="PIRSR638970-1"/>
    </source>
</evidence>
<feature type="signal peptide" evidence="5">
    <location>
        <begin position="1"/>
        <end position="24"/>
    </location>
</feature>
<dbReference type="Gene3D" id="1.50.10.100">
    <property type="entry name" value="Chondroitin AC/alginate lyase"/>
    <property type="match status" value="1"/>
</dbReference>
<dbReference type="SUPFAM" id="SSF48230">
    <property type="entry name" value="Chondroitin AC/alginate lyase"/>
    <property type="match status" value="1"/>
</dbReference>
<evidence type="ECO:0000256" key="5">
    <source>
        <dbReference type="SAM" id="SignalP"/>
    </source>
</evidence>
<dbReference type="KEGG" id="sxi:SXIM_24240"/>
<reference evidence="9" key="1">
    <citation type="submission" date="2019-08" db="EMBL/GenBank/DDBJ databases">
        <title>Complete genome sequence of a mangrove-derived Streptomyces xiamenensis.</title>
        <authorList>
            <person name="Xu J."/>
        </authorList>
    </citation>
    <scope>NUCLEOTIDE SEQUENCE</scope>
    <source>
        <strain evidence="9">318</strain>
    </source>
</reference>
<dbReference type="InterPro" id="IPR003159">
    <property type="entry name" value="Lyase_8_central_dom"/>
</dbReference>
<dbReference type="InterPro" id="IPR038970">
    <property type="entry name" value="Lyase_8"/>
</dbReference>
<dbReference type="Pfam" id="PF08124">
    <property type="entry name" value="Lyase_8_N"/>
    <property type="match status" value="1"/>
</dbReference>
<dbReference type="STRING" id="408015.SXIM_24240"/>
<dbReference type="InterPro" id="IPR012970">
    <property type="entry name" value="Lyase_8_alpha_N"/>
</dbReference>
<feature type="domain" description="Polysaccharide lyase 8 N-terminal alpha-helical" evidence="8">
    <location>
        <begin position="53"/>
        <end position="353"/>
    </location>
</feature>
<feature type="active site" evidence="4">
    <location>
        <position position="317"/>
    </location>
</feature>
<dbReference type="GO" id="GO:0016837">
    <property type="term" value="F:carbon-oxygen lyase activity, acting on polysaccharides"/>
    <property type="evidence" value="ECO:0007669"/>
    <property type="project" value="UniProtKB-ARBA"/>
</dbReference>
<keyword evidence="3 9" id="KW-0456">Lyase</keyword>
<evidence type="ECO:0000256" key="2">
    <source>
        <dbReference type="ARBA" id="ARBA00022729"/>
    </source>
</evidence>
<gene>
    <name evidence="9" type="ORF">SXIM_24240</name>
</gene>
<dbReference type="Gene3D" id="2.60.220.10">
    <property type="entry name" value="Polysaccharide lyase family 8-like, C-terminal"/>
    <property type="match status" value="1"/>
</dbReference>
<comment type="similarity">
    <text evidence="1">Belongs to the polysaccharide lyase 8 family.</text>
</comment>
<evidence type="ECO:0000256" key="3">
    <source>
        <dbReference type="ARBA" id="ARBA00023239"/>
    </source>
</evidence>
<keyword evidence="2 5" id="KW-0732">Signal</keyword>
<accession>A0A0F7FTV0</accession>
<keyword evidence="10" id="KW-1185">Reference proteome</keyword>
<dbReference type="GO" id="GO:0005975">
    <property type="term" value="P:carbohydrate metabolic process"/>
    <property type="evidence" value="ECO:0007669"/>
    <property type="project" value="InterPro"/>
</dbReference>
<sequence length="809" mass="87714">MDFSRRALLTTLPASALLSVAAPARSPAAAPGVDDHARILSNALAILTGTPESNAHPEVAARLADIASTAQRHLTAMDRATPGELFPNLPLGTSDPNLHTTYRYLYEIALATPSPATQRRVIDALAQLHDTYYGDQSRGYYGNWFTWEIGISTHVTRALVLLRDELATHQPTLTATYLASMDAYLRNGKDGDVDLDSRFHTGANLADITTNRILQGALTGDGARVTKAVADQLTVYATVEEGDGFHADGSFIQHESVAYTGAYGKNLLTRAVQTLKLLHGTGFAPATPLAPVIQGWITHSFAPVIFEGWLMEIVKGRTVSRPQTGYADVSTIVEAVTDLSSHTSDQDAHVLKSYAKSIAQVSPSPPDPQDFVSPLTIAAYADILADPTIPAQDLVPREHHAAFNAMDRTVHRRPGYAFALARSSRRISKYEYMNGENLTPWFQGDGAHYLYLTGQDQTQTFGIDHFTTVSPYHLAGVTAPVEPRRTIPDLYGAPWYDNPEAGFTASSTRQNQYVYFPLATNTHSGGAHLGPYGTASLVLGDDAAHAARHELPPDFVTYANARATKSWFMFDDEIVILTADVHDPAGRPLTTTLDTRITAPSTPLTLTEGPNWLHCTGPDFSLGYVFLTNTTPTARLTTVTNSRRLIRTANPDTPITKQIFTLLQEHPPTPHPHSLAYALLPNATRAQLASYGDSPLTILSNTPHLQAVEHRNLSLLMANTFTPGPHHTGPLTIEGPASVLLHTTPDGTLSIAIADPTTKRDTVTVLLRGYRLDVISADEGVHVRRLSIGTRLTADTRSMNGRSVTATLH</sequence>
<dbReference type="InterPro" id="IPR008929">
    <property type="entry name" value="Chondroitin_lyas"/>
</dbReference>
<evidence type="ECO:0000259" key="7">
    <source>
        <dbReference type="Pfam" id="PF02884"/>
    </source>
</evidence>
<evidence type="ECO:0000259" key="6">
    <source>
        <dbReference type="Pfam" id="PF02278"/>
    </source>
</evidence>
<dbReference type="Gene3D" id="2.70.98.10">
    <property type="match status" value="1"/>
</dbReference>
<name>A0A0F7FTV0_9ACTN</name>
<dbReference type="SUPFAM" id="SSF74650">
    <property type="entry name" value="Galactose mutarotase-like"/>
    <property type="match status" value="1"/>
</dbReference>
<dbReference type="InterPro" id="IPR014718">
    <property type="entry name" value="GH-type_carb-bd"/>
</dbReference>
<evidence type="ECO:0000313" key="9">
    <source>
        <dbReference type="EMBL" id="AKG43808.1"/>
    </source>
</evidence>
<dbReference type="Proteomes" id="UP000034034">
    <property type="component" value="Chromosome"/>
</dbReference>
<dbReference type="GO" id="GO:0005576">
    <property type="term" value="C:extracellular region"/>
    <property type="evidence" value="ECO:0007669"/>
    <property type="project" value="InterPro"/>
</dbReference>
<dbReference type="HOGENOM" id="CLU_004172_4_1_11"/>